<dbReference type="InterPro" id="IPR003593">
    <property type="entry name" value="AAA+_ATPase"/>
</dbReference>
<gene>
    <name evidence="12" type="primary">LOC108820542</name>
</gene>
<dbReference type="GO" id="GO:0043531">
    <property type="term" value="F:ADP binding"/>
    <property type="evidence" value="ECO:0007669"/>
    <property type="project" value="InterPro"/>
</dbReference>
<dbReference type="GO" id="GO:0061809">
    <property type="term" value="F:NAD+ nucleosidase activity, cyclic ADP-ribose generating"/>
    <property type="evidence" value="ECO:0007669"/>
    <property type="project" value="UniProtKB-EC"/>
</dbReference>
<dbReference type="PROSITE" id="PS50104">
    <property type="entry name" value="TIR"/>
    <property type="match status" value="1"/>
</dbReference>
<dbReference type="SUPFAM" id="SSF52540">
    <property type="entry name" value="P-loop containing nucleoside triphosphate hydrolases"/>
    <property type="match status" value="1"/>
</dbReference>
<dbReference type="Pfam" id="PF20160">
    <property type="entry name" value="C-JID"/>
    <property type="match status" value="1"/>
</dbReference>
<evidence type="ECO:0000256" key="8">
    <source>
        <dbReference type="SAM" id="MobiDB-lite"/>
    </source>
</evidence>
<evidence type="ECO:0000256" key="7">
    <source>
        <dbReference type="ARBA" id="ARBA00047304"/>
    </source>
</evidence>
<evidence type="ECO:0000256" key="3">
    <source>
        <dbReference type="ARBA" id="ARBA00022737"/>
    </source>
</evidence>
<dbReference type="Pfam" id="PF07725">
    <property type="entry name" value="LRR_3"/>
    <property type="match status" value="1"/>
</dbReference>
<keyword evidence="3" id="KW-0677">Repeat</keyword>
<keyword evidence="4" id="KW-0378">Hydrolase</keyword>
<keyword evidence="6" id="KW-0520">NAD</keyword>
<dbReference type="SMART" id="SM00255">
    <property type="entry name" value="TIR"/>
    <property type="match status" value="1"/>
</dbReference>
<accession>A0A6J0KMB7</accession>
<evidence type="ECO:0000256" key="1">
    <source>
        <dbReference type="ARBA" id="ARBA00011982"/>
    </source>
</evidence>
<sequence length="1031" mass="116050">MDSYFSLTKVAAAAAISFYALFGSIFFTRKSSTSHHHENNKTLPSSSSTLLAPTSPSSHNCKHHVFPSFHGADVRTNFLSHVVKELKSKGIDLFIDNDIERSKSIGPELVEAIRGSRIAIVLLSKNYASSTWCLNELVEIIKCREELGQTVMPLFYQVDPTDVKKQTGDFGKVFKKTCKRKSKEEIQRWKRALTEVAQVAGFHSSSGKNEAEMIEDIATDVSNKLNLSAPCTDFDGLVGMESKMTEMRSLLQLDSDEVRIVGILGSPGIGKTTIARAIFNRHSQDFQLSIFMDNIKRKYAVPSCSDDYSVKLYLQEQLMSQLTNEKNIKIPHLGIAKDRLKDKKVLVVLDDVDRSIQLEAMAKETSWFGHGSRIIITTQDETVLKASGIDHVHRVNLPSDDEALQIFCMYAFGQKDPKDGFKELACQVRYLIGKLPLGLRVMGSYFRGMSEQDWKEELPRLRTHLDRDGEIASILKFSYDALNDEDKSLFLHIACFFNSLQIDIMEDCLAKCFSVRKGLRVLSEKSLIHTENGRIYMAKLLVQLGRQIVQKESGKRQFLNNTSDIGEVLSDEEAGSNSVIGILLELPDKITLTGERAFERFSNLQFLRIFGLDVNPQSINYISQKLRVLIWSQFQMSCFPSSFNPEFLVQLRMRDSCLKKLWKENKLLNNLKLMDLSFSYDLEELPDLSTATNLYALSLSYCSSLVELSSSIGNAINLQKLDLSGCSSLVDLPSSMRNLPKLSKLELKECSKLEVNLANINLESLEELDLSECYLLKSYSADIQEPDPWKRRISRLKFIKLSGMKKLVSLPQLPDSLSALDAENCESLERLDCSFCSPDIRLNFTNCFKLNQQARDLIVHTPTNKYAVFPAEEVPMCFTDRSSGSSLTVNLNQLPVGKSTRFKACIIVERVFPGNLCTFEGEVDETEDLFSDDEGEEESRRYSGSICCSITSRGNSLTYCKKKQVEGVLPGHLCTFEVEVETEEVTSTELLFDFGLLISDSKTWTVNECGILQLPEVPSDIDDGVNRLALL</sequence>
<dbReference type="Proteomes" id="UP000504610">
    <property type="component" value="Unplaced"/>
</dbReference>
<dbReference type="GO" id="GO:0006952">
    <property type="term" value="P:defense response"/>
    <property type="evidence" value="ECO:0007669"/>
    <property type="project" value="UniProtKB-KW"/>
</dbReference>
<dbReference type="Gene3D" id="3.80.10.10">
    <property type="entry name" value="Ribonuclease Inhibitor"/>
    <property type="match status" value="2"/>
</dbReference>
<keyword evidence="9" id="KW-0472">Membrane</keyword>
<reference evidence="12" key="1">
    <citation type="submission" date="2025-08" db="UniProtKB">
        <authorList>
            <consortium name="RefSeq"/>
        </authorList>
    </citation>
    <scope>IDENTIFICATION</scope>
    <source>
        <tissue evidence="12">Leaf</tissue>
    </source>
</reference>
<keyword evidence="5" id="KW-0611">Plant defense</keyword>
<dbReference type="Pfam" id="PF00931">
    <property type="entry name" value="NB-ARC"/>
    <property type="match status" value="1"/>
</dbReference>
<dbReference type="SUPFAM" id="SSF52200">
    <property type="entry name" value="Toll/Interleukin receptor TIR domain"/>
    <property type="match status" value="1"/>
</dbReference>
<evidence type="ECO:0000256" key="6">
    <source>
        <dbReference type="ARBA" id="ARBA00023027"/>
    </source>
</evidence>
<evidence type="ECO:0000256" key="5">
    <source>
        <dbReference type="ARBA" id="ARBA00022821"/>
    </source>
</evidence>
<keyword evidence="9" id="KW-1133">Transmembrane helix</keyword>
<protein>
    <recommendedName>
        <fullName evidence="1">ADP-ribosyl cyclase/cyclic ADP-ribose hydrolase</fullName>
        <ecNumber evidence="1">3.2.2.6</ecNumber>
    </recommendedName>
</protein>
<dbReference type="SUPFAM" id="SSF46785">
    <property type="entry name" value="Winged helix' DNA-binding domain"/>
    <property type="match status" value="1"/>
</dbReference>
<dbReference type="InterPro" id="IPR027417">
    <property type="entry name" value="P-loop_NTPase"/>
</dbReference>
<dbReference type="Pfam" id="PF01582">
    <property type="entry name" value="TIR"/>
    <property type="match status" value="1"/>
</dbReference>
<dbReference type="InterPro" id="IPR042197">
    <property type="entry name" value="Apaf_helical"/>
</dbReference>
<evidence type="ECO:0000256" key="4">
    <source>
        <dbReference type="ARBA" id="ARBA00022801"/>
    </source>
</evidence>
<dbReference type="InterPro" id="IPR036390">
    <property type="entry name" value="WH_DNA-bd_sf"/>
</dbReference>
<dbReference type="OrthoDB" id="1109224at2759"/>
<organism evidence="11 12">
    <name type="scientific">Raphanus sativus</name>
    <name type="common">Radish</name>
    <name type="synonym">Raphanus raphanistrum var. sativus</name>
    <dbReference type="NCBI Taxonomy" id="3726"/>
    <lineage>
        <taxon>Eukaryota</taxon>
        <taxon>Viridiplantae</taxon>
        <taxon>Streptophyta</taxon>
        <taxon>Embryophyta</taxon>
        <taxon>Tracheophyta</taxon>
        <taxon>Spermatophyta</taxon>
        <taxon>Magnoliopsida</taxon>
        <taxon>eudicotyledons</taxon>
        <taxon>Gunneridae</taxon>
        <taxon>Pentapetalae</taxon>
        <taxon>rosids</taxon>
        <taxon>malvids</taxon>
        <taxon>Brassicales</taxon>
        <taxon>Brassicaceae</taxon>
        <taxon>Brassiceae</taxon>
        <taxon>Raphanus</taxon>
    </lineage>
</organism>
<dbReference type="AlphaFoldDB" id="A0A6J0KMB7"/>
<dbReference type="FunFam" id="3.40.50.300:FF:001002">
    <property type="entry name" value="Disease resistance protein (TIR-NBS-LRR class)"/>
    <property type="match status" value="1"/>
</dbReference>
<dbReference type="GeneID" id="108820542"/>
<dbReference type="InterPro" id="IPR035897">
    <property type="entry name" value="Toll_tir_struct_dom_sf"/>
</dbReference>
<dbReference type="InterPro" id="IPR002182">
    <property type="entry name" value="NB-ARC"/>
</dbReference>
<dbReference type="PRINTS" id="PR00364">
    <property type="entry name" value="DISEASERSIST"/>
</dbReference>
<evidence type="ECO:0000259" key="10">
    <source>
        <dbReference type="PROSITE" id="PS50104"/>
    </source>
</evidence>
<comment type="catalytic activity">
    <reaction evidence="7">
        <text>NAD(+) + H2O = ADP-D-ribose + nicotinamide + H(+)</text>
        <dbReference type="Rhea" id="RHEA:16301"/>
        <dbReference type="ChEBI" id="CHEBI:15377"/>
        <dbReference type="ChEBI" id="CHEBI:15378"/>
        <dbReference type="ChEBI" id="CHEBI:17154"/>
        <dbReference type="ChEBI" id="CHEBI:57540"/>
        <dbReference type="ChEBI" id="CHEBI:57967"/>
        <dbReference type="EC" id="3.2.2.6"/>
    </reaction>
    <physiologicalReaction direction="left-to-right" evidence="7">
        <dbReference type="Rhea" id="RHEA:16302"/>
    </physiologicalReaction>
</comment>
<dbReference type="KEGG" id="rsz:108820542"/>
<dbReference type="RefSeq" id="XP_018449000.1">
    <property type="nucleotide sequence ID" value="XM_018593498.2"/>
</dbReference>
<dbReference type="Pfam" id="PF23282">
    <property type="entry name" value="WHD_ROQ1"/>
    <property type="match status" value="1"/>
</dbReference>
<dbReference type="FunFam" id="3.40.50.10140:FF:000007">
    <property type="entry name" value="Disease resistance protein (TIR-NBS-LRR class)"/>
    <property type="match status" value="1"/>
</dbReference>
<dbReference type="FunFam" id="1.10.8.430:FF:000002">
    <property type="entry name" value="Disease resistance protein (TIR-NBS-LRR class)"/>
    <property type="match status" value="1"/>
</dbReference>
<dbReference type="InterPro" id="IPR011713">
    <property type="entry name" value="Leu-rich_rpt_3"/>
</dbReference>
<dbReference type="Gene3D" id="3.40.50.300">
    <property type="entry name" value="P-loop containing nucleotide triphosphate hydrolases"/>
    <property type="match status" value="1"/>
</dbReference>
<dbReference type="InterPro" id="IPR032675">
    <property type="entry name" value="LRR_dom_sf"/>
</dbReference>
<keyword evidence="9" id="KW-0812">Transmembrane</keyword>
<dbReference type="PANTHER" id="PTHR11017:SF297">
    <property type="entry name" value="ADP-RIBOSYL CYCLASE_CYCLIC ADP-RIBOSE HYDROLASE"/>
    <property type="match status" value="1"/>
</dbReference>
<evidence type="ECO:0000256" key="9">
    <source>
        <dbReference type="SAM" id="Phobius"/>
    </source>
</evidence>
<dbReference type="InterPro" id="IPR044974">
    <property type="entry name" value="Disease_R_plants"/>
</dbReference>
<feature type="compositionally biased region" description="Low complexity" evidence="8">
    <location>
        <begin position="42"/>
        <end position="56"/>
    </location>
</feature>
<proteinExistence type="predicted"/>
<dbReference type="Gene3D" id="1.10.8.430">
    <property type="entry name" value="Helical domain of apoptotic protease-activating factors"/>
    <property type="match status" value="1"/>
</dbReference>
<dbReference type="GO" id="GO:0007165">
    <property type="term" value="P:signal transduction"/>
    <property type="evidence" value="ECO:0007669"/>
    <property type="project" value="InterPro"/>
</dbReference>
<dbReference type="EC" id="3.2.2.6" evidence="1"/>
<evidence type="ECO:0000313" key="11">
    <source>
        <dbReference type="Proteomes" id="UP000504610"/>
    </source>
</evidence>
<dbReference type="InterPro" id="IPR000157">
    <property type="entry name" value="TIR_dom"/>
</dbReference>
<dbReference type="Gene3D" id="3.40.50.10140">
    <property type="entry name" value="Toll/interleukin-1 receptor homology (TIR) domain"/>
    <property type="match status" value="1"/>
</dbReference>
<feature type="transmembrane region" description="Helical" evidence="9">
    <location>
        <begin position="7"/>
        <end position="27"/>
    </location>
</feature>
<feature type="region of interest" description="Disordered" evidence="8">
    <location>
        <begin position="36"/>
        <end position="56"/>
    </location>
</feature>
<keyword evidence="11" id="KW-1185">Reference proteome</keyword>
<name>A0A6J0KMB7_RAPSA</name>
<dbReference type="SUPFAM" id="SSF52058">
    <property type="entry name" value="L domain-like"/>
    <property type="match status" value="1"/>
</dbReference>
<evidence type="ECO:0000256" key="2">
    <source>
        <dbReference type="ARBA" id="ARBA00022614"/>
    </source>
</evidence>
<dbReference type="PANTHER" id="PTHR11017">
    <property type="entry name" value="LEUCINE-RICH REPEAT-CONTAINING PROTEIN"/>
    <property type="match status" value="1"/>
</dbReference>
<dbReference type="InterPro" id="IPR058192">
    <property type="entry name" value="WHD_ROQ1-like"/>
</dbReference>
<dbReference type="SMART" id="SM00382">
    <property type="entry name" value="AAA"/>
    <property type="match status" value="1"/>
</dbReference>
<keyword evidence="2" id="KW-0433">Leucine-rich repeat</keyword>
<evidence type="ECO:0000313" key="12">
    <source>
        <dbReference type="RefSeq" id="XP_018449000.1"/>
    </source>
</evidence>
<dbReference type="InterPro" id="IPR045344">
    <property type="entry name" value="C-JID"/>
</dbReference>
<feature type="domain" description="TIR" evidence="10">
    <location>
        <begin position="61"/>
        <end position="225"/>
    </location>
</feature>